<evidence type="ECO:0000313" key="2">
    <source>
        <dbReference type="EMBL" id="CAD7227592.1"/>
    </source>
</evidence>
<dbReference type="AlphaFoldDB" id="A0A7R8WDY8"/>
<gene>
    <name evidence="2" type="ORF">CTOB1V02_LOCUS5493</name>
</gene>
<dbReference type="InterPro" id="IPR013783">
    <property type="entry name" value="Ig-like_fold"/>
</dbReference>
<proteinExistence type="predicted"/>
<dbReference type="Pfam" id="PF00047">
    <property type="entry name" value="ig"/>
    <property type="match status" value="1"/>
</dbReference>
<dbReference type="InterPro" id="IPR007110">
    <property type="entry name" value="Ig-like_dom"/>
</dbReference>
<name>A0A7R8WDY8_9CRUS</name>
<feature type="compositionally biased region" description="Polar residues" evidence="1">
    <location>
        <begin position="90"/>
        <end position="101"/>
    </location>
</feature>
<evidence type="ECO:0000256" key="1">
    <source>
        <dbReference type="SAM" id="MobiDB-lite"/>
    </source>
</evidence>
<accession>A0A7R8WDY8</accession>
<dbReference type="CDD" id="cd00096">
    <property type="entry name" value="Ig"/>
    <property type="match status" value="1"/>
</dbReference>
<organism evidence="2">
    <name type="scientific">Cyprideis torosa</name>
    <dbReference type="NCBI Taxonomy" id="163714"/>
    <lineage>
        <taxon>Eukaryota</taxon>
        <taxon>Metazoa</taxon>
        <taxon>Ecdysozoa</taxon>
        <taxon>Arthropoda</taxon>
        <taxon>Crustacea</taxon>
        <taxon>Oligostraca</taxon>
        <taxon>Ostracoda</taxon>
        <taxon>Podocopa</taxon>
        <taxon>Podocopida</taxon>
        <taxon>Cytherocopina</taxon>
        <taxon>Cytheroidea</taxon>
        <taxon>Cytherideidae</taxon>
        <taxon>Cyprideis</taxon>
    </lineage>
</organism>
<reference evidence="2" key="1">
    <citation type="submission" date="2020-11" db="EMBL/GenBank/DDBJ databases">
        <authorList>
            <person name="Tran Van P."/>
        </authorList>
    </citation>
    <scope>NUCLEOTIDE SEQUENCE</scope>
</reference>
<dbReference type="InterPro" id="IPR036179">
    <property type="entry name" value="Ig-like_dom_sf"/>
</dbReference>
<dbReference type="SUPFAM" id="SSF48726">
    <property type="entry name" value="Immunoglobulin"/>
    <property type="match status" value="1"/>
</dbReference>
<sequence length="170" mass="18325">MAKQDGMGLDLVARPVDTVFWYLGDRQLNFVQHRKVEIGNDVRDNETLSTLTLENVAHEDAGNYTCGAPWTKSGSVIVFVSAAGESQASIQRRKTASTSFDTIGRMKPDDLGPPPQVDPAPATASGTDPVPAIPGLLFCLLILSCSSQSIHSFYISLILIPHFYCSIASV</sequence>
<dbReference type="EMBL" id="OB661190">
    <property type="protein sequence ID" value="CAD7227592.1"/>
    <property type="molecule type" value="Genomic_DNA"/>
</dbReference>
<dbReference type="InterPro" id="IPR013151">
    <property type="entry name" value="Immunoglobulin_dom"/>
</dbReference>
<protein>
    <submittedName>
        <fullName evidence="2">Uncharacterized protein</fullName>
    </submittedName>
</protein>
<dbReference type="Gene3D" id="2.60.40.10">
    <property type="entry name" value="Immunoglobulins"/>
    <property type="match status" value="1"/>
</dbReference>
<dbReference type="PROSITE" id="PS50835">
    <property type="entry name" value="IG_LIKE"/>
    <property type="match status" value="1"/>
</dbReference>
<feature type="region of interest" description="Disordered" evidence="1">
    <location>
        <begin position="90"/>
        <end position="125"/>
    </location>
</feature>